<dbReference type="SMART" id="SM00422">
    <property type="entry name" value="HTH_MERR"/>
    <property type="match status" value="1"/>
</dbReference>
<dbReference type="GO" id="GO:0003700">
    <property type="term" value="F:DNA-binding transcription factor activity"/>
    <property type="evidence" value="ECO:0007669"/>
    <property type="project" value="InterPro"/>
</dbReference>
<dbReference type="GO" id="GO:0003677">
    <property type="term" value="F:DNA binding"/>
    <property type="evidence" value="ECO:0007669"/>
    <property type="project" value="UniProtKB-KW"/>
</dbReference>
<dbReference type="CDD" id="cd00592">
    <property type="entry name" value="HTH_MerR-like"/>
    <property type="match status" value="1"/>
</dbReference>
<accession>A0AA89C8N3</accession>
<evidence type="ECO:0000313" key="4">
    <source>
        <dbReference type="Proteomes" id="UP000029575"/>
    </source>
</evidence>
<dbReference type="AlphaFoldDB" id="A0AA89C8N3"/>
<dbReference type="Gene3D" id="1.10.1660.10">
    <property type="match status" value="1"/>
</dbReference>
<dbReference type="InterPro" id="IPR047057">
    <property type="entry name" value="MerR_fam"/>
</dbReference>
<name>A0AA89C8N3_BURCE</name>
<dbReference type="RefSeq" id="WP_034205748.1">
    <property type="nucleotide sequence ID" value="NZ_KN150853.1"/>
</dbReference>
<dbReference type="PANTHER" id="PTHR30204">
    <property type="entry name" value="REDOX-CYCLING DRUG-SENSING TRANSCRIPTIONAL ACTIVATOR SOXR"/>
    <property type="match status" value="1"/>
</dbReference>
<dbReference type="InterPro" id="IPR027417">
    <property type="entry name" value="P-loop_NTPase"/>
</dbReference>
<gene>
    <name evidence="3" type="ORF">DM43_1953</name>
</gene>
<dbReference type="SUPFAM" id="SSF46955">
    <property type="entry name" value="Putative DNA-binding domain"/>
    <property type="match status" value="1"/>
</dbReference>
<dbReference type="Proteomes" id="UP000029575">
    <property type="component" value="Unassembled WGS sequence"/>
</dbReference>
<dbReference type="EMBL" id="JPGD01000006">
    <property type="protein sequence ID" value="KGB92242.1"/>
    <property type="molecule type" value="Genomic_DNA"/>
</dbReference>
<evidence type="ECO:0000259" key="2">
    <source>
        <dbReference type="PROSITE" id="PS50937"/>
    </source>
</evidence>
<dbReference type="InterPro" id="IPR000551">
    <property type="entry name" value="MerR-type_HTH_dom"/>
</dbReference>
<organism evidence="3 4">
    <name type="scientific">Burkholderia cepacia</name>
    <name type="common">Pseudomonas cepacia</name>
    <dbReference type="NCBI Taxonomy" id="292"/>
    <lineage>
        <taxon>Bacteria</taxon>
        <taxon>Pseudomonadati</taxon>
        <taxon>Pseudomonadota</taxon>
        <taxon>Betaproteobacteria</taxon>
        <taxon>Burkholderiales</taxon>
        <taxon>Burkholderiaceae</taxon>
        <taxon>Burkholderia</taxon>
        <taxon>Burkholderia cepacia complex</taxon>
    </lineage>
</organism>
<feature type="domain" description="HTH merR-type" evidence="2">
    <location>
        <begin position="13"/>
        <end position="75"/>
    </location>
</feature>
<protein>
    <submittedName>
        <fullName evidence="3">MerR regulatory family protein</fullName>
    </submittedName>
</protein>
<dbReference type="PRINTS" id="PR00040">
    <property type="entry name" value="HTHMERR"/>
</dbReference>
<proteinExistence type="predicted"/>
<dbReference type="PANTHER" id="PTHR30204:SF93">
    <property type="entry name" value="HTH MERR-TYPE DOMAIN-CONTAINING PROTEIN"/>
    <property type="match status" value="1"/>
</dbReference>
<dbReference type="SUPFAM" id="SSF52540">
    <property type="entry name" value="P-loop containing nucleoside triphosphate hydrolases"/>
    <property type="match status" value="1"/>
</dbReference>
<evidence type="ECO:0000256" key="1">
    <source>
        <dbReference type="ARBA" id="ARBA00023125"/>
    </source>
</evidence>
<dbReference type="PROSITE" id="PS00552">
    <property type="entry name" value="HTH_MERR_1"/>
    <property type="match status" value="1"/>
</dbReference>
<reference evidence="3 4" key="1">
    <citation type="submission" date="2014-06" db="EMBL/GenBank/DDBJ databases">
        <authorList>
            <person name="Bishop-Lilly K.A."/>
            <person name="Broomall S.M."/>
            <person name="Chain P.S."/>
            <person name="Chertkov O."/>
            <person name="Coyne S.R."/>
            <person name="Daligault H.E."/>
            <person name="Davenport K.W."/>
            <person name="Erkkila T."/>
            <person name="Frey K.G."/>
            <person name="Gibbons H.S."/>
            <person name="Gu W."/>
            <person name="Jaissle J."/>
            <person name="Johnson S.L."/>
            <person name="Koroleva G.I."/>
            <person name="Ladner J.T."/>
            <person name="Lo C.-C."/>
            <person name="Minogue T.D."/>
            <person name="Munk C."/>
            <person name="Palacios G.F."/>
            <person name="Redden C.L."/>
            <person name="Rosenzweig C.N."/>
            <person name="Scholz M.B."/>
            <person name="Teshima H."/>
            <person name="Xu Y."/>
        </authorList>
    </citation>
    <scope>NUCLEOTIDE SEQUENCE [LARGE SCALE GENOMIC DNA]</scope>
    <source>
        <strain evidence="3 4">DWS 37UF10B-2</strain>
    </source>
</reference>
<keyword evidence="1" id="KW-0238">DNA-binding</keyword>
<sequence>MGTDTPRLNASAAAARLGVSIKALRLYERQGLVTPARTPAGYRAYGPEDLARAADIAALRKLGLGLAQVAGVLDGDARHLDAVLAAHEAALDHGIRALVSKLDGVRAMRADLTRGRMPADGDLTRLLGETDAGVAFNLPWPWGGERFECRDIRPLNYIIGSLGSGKTRLALRLADALPGAVFVGLDRLDDDCAAASDALRADPELKSRVGRTSALLVDNGATPSAALTALLVSLEAASPRVRIVDMIEQGLDRATQRALIAHLRERAAAGMRPLFLLTRSTAILDLAAVGPDETILLCPANHSPPARVAPYPGAPGYEAVATCLAAPEVRERIARRPEARAAILRAEQETNTSRSARRST</sequence>
<dbReference type="Pfam" id="PF13411">
    <property type="entry name" value="MerR_1"/>
    <property type="match status" value="1"/>
</dbReference>
<dbReference type="PROSITE" id="PS50937">
    <property type="entry name" value="HTH_MERR_2"/>
    <property type="match status" value="1"/>
</dbReference>
<comment type="caution">
    <text evidence="3">The sequence shown here is derived from an EMBL/GenBank/DDBJ whole genome shotgun (WGS) entry which is preliminary data.</text>
</comment>
<dbReference type="InterPro" id="IPR009061">
    <property type="entry name" value="DNA-bd_dom_put_sf"/>
</dbReference>
<evidence type="ECO:0000313" key="3">
    <source>
        <dbReference type="EMBL" id="KGB92242.1"/>
    </source>
</evidence>